<evidence type="ECO:0000256" key="2">
    <source>
        <dbReference type="ARBA" id="ARBA00009399"/>
    </source>
</evidence>
<evidence type="ECO:0000313" key="8">
    <source>
        <dbReference type="EMBL" id="HIX57595.1"/>
    </source>
</evidence>
<dbReference type="InterPro" id="IPR051401">
    <property type="entry name" value="GtrA_CellWall_Glycosyl"/>
</dbReference>
<dbReference type="PANTHER" id="PTHR38459:SF1">
    <property type="entry name" value="PROPHAGE BACTOPRENOL-LINKED GLUCOSE TRANSLOCASE HOMOLOG"/>
    <property type="match status" value="1"/>
</dbReference>
<feature type="domain" description="GtrA/DPMS transmembrane" evidence="7">
    <location>
        <begin position="23"/>
        <end position="137"/>
    </location>
</feature>
<proteinExistence type="inferred from homology"/>
<dbReference type="InterPro" id="IPR007267">
    <property type="entry name" value="GtrA_DPMS_TM"/>
</dbReference>
<feature type="transmembrane region" description="Helical" evidence="6">
    <location>
        <begin position="21"/>
        <end position="42"/>
    </location>
</feature>
<organism evidence="8 9">
    <name type="scientific">Candidatus Anaerobiospirillum pullistercoris</name>
    <dbReference type="NCBI Taxonomy" id="2838452"/>
    <lineage>
        <taxon>Bacteria</taxon>
        <taxon>Pseudomonadati</taxon>
        <taxon>Pseudomonadota</taxon>
        <taxon>Gammaproteobacteria</taxon>
        <taxon>Aeromonadales</taxon>
        <taxon>Succinivibrionaceae</taxon>
        <taxon>Anaerobiospirillum</taxon>
    </lineage>
</organism>
<reference evidence="8" key="1">
    <citation type="journal article" date="2021" name="PeerJ">
        <title>Extensive microbial diversity within the chicken gut microbiome revealed by metagenomics and culture.</title>
        <authorList>
            <person name="Gilroy R."/>
            <person name="Ravi A."/>
            <person name="Getino M."/>
            <person name="Pursley I."/>
            <person name="Horton D.L."/>
            <person name="Alikhan N.F."/>
            <person name="Baker D."/>
            <person name="Gharbi K."/>
            <person name="Hall N."/>
            <person name="Watson M."/>
            <person name="Adriaenssens E.M."/>
            <person name="Foster-Nyarko E."/>
            <person name="Jarju S."/>
            <person name="Secka A."/>
            <person name="Antonio M."/>
            <person name="Oren A."/>
            <person name="Chaudhuri R.R."/>
            <person name="La Ragione R."/>
            <person name="Hildebrand F."/>
            <person name="Pallen M.J."/>
        </authorList>
    </citation>
    <scope>NUCLEOTIDE SEQUENCE</scope>
    <source>
        <strain evidence="8">USASDec5-558</strain>
    </source>
</reference>
<evidence type="ECO:0000256" key="3">
    <source>
        <dbReference type="ARBA" id="ARBA00022692"/>
    </source>
</evidence>
<comment type="similarity">
    <text evidence="2">Belongs to the GtrA family.</text>
</comment>
<evidence type="ECO:0000256" key="5">
    <source>
        <dbReference type="ARBA" id="ARBA00023136"/>
    </source>
</evidence>
<keyword evidence="3 6" id="KW-0812">Transmembrane</keyword>
<evidence type="ECO:0000256" key="1">
    <source>
        <dbReference type="ARBA" id="ARBA00004141"/>
    </source>
</evidence>
<feature type="transmembrane region" description="Helical" evidence="6">
    <location>
        <begin position="112"/>
        <end position="133"/>
    </location>
</feature>
<accession>A0A9D2B1E9</accession>
<feature type="transmembrane region" description="Helical" evidence="6">
    <location>
        <begin position="86"/>
        <end position="106"/>
    </location>
</feature>
<gene>
    <name evidence="8" type="ORF">H9850_09025</name>
</gene>
<protein>
    <submittedName>
        <fullName evidence="8">GtrA family protein</fullName>
    </submittedName>
</protein>
<reference evidence="8" key="2">
    <citation type="submission" date="2021-04" db="EMBL/GenBank/DDBJ databases">
        <authorList>
            <person name="Gilroy R."/>
        </authorList>
    </citation>
    <scope>NUCLEOTIDE SEQUENCE</scope>
    <source>
        <strain evidence="8">USASDec5-558</strain>
    </source>
</reference>
<comment type="caution">
    <text evidence="8">The sequence shown here is derived from an EMBL/GenBank/DDBJ whole genome shotgun (WGS) entry which is preliminary data.</text>
</comment>
<evidence type="ECO:0000313" key="9">
    <source>
        <dbReference type="Proteomes" id="UP000886829"/>
    </source>
</evidence>
<dbReference type="EMBL" id="DXEV01000177">
    <property type="protein sequence ID" value="HIX57595.1"/>
    <property type="molecule type" value="Genomic_DNA"/>
</dbReference>
<evidence type="ECO:0000259" key="7">
    <source>
        <dbReference type="Pfam" id="PF04138"/>
    </source>
</evidence>
<dbReference type="Pfam" id="PF04138">
    <property type="entry name" value="GtrA_DPMS_TM"/>
    <property type="match status" value="1"/>
</dbReference>
<dbReference type="AlphaFoldDB" id="A0A9D2B1E9"/>
<evidence type="ECO:0000256" key="4">
    <source>
        <dbReference type="ARBA" id="ARBA00022989"/>
    </source>
</evidence>
<name>A0A9D2B1E9_9GAMM</name>
<feature type="transmembrane region" description="Helical" evidence="6">
    <location>
        <begin position="48"/>
        <end position="74"/>
    </location>
</feature>
<comment type="subcellular location">
    <subcellularLocation>
        <location evidence="1">Membrane</location>
        <topology evidence="1">Multi-pass membrane protein</topology>
    </subcellularLocation>
</comment>
<dbReference type="PANTHER" id="PTHR38459">
    <property type="entry name" value="PROPHAGE BACTOPRENOL-LINKED GLUCOSE TRANSLOCASE HOMOLOG"/>
    <property type="match status" value="1"/>
</dbReference>
<keyword evidence="4 6" id="KW-1133">Transmembrane helix</keyword>
<dbReference type="GO" id="GO:0000271">
    <property type="term" value="P:polysaccharide biosynthetic process"/>
    <property type="evidence" value="ECO:0007669"/>
    <property type="project" value="InterPro"/>
</dbReference>
<sequence>MSLRELLELSFLQQHPLLRQIWRFAIVGGLAFVVDFGLLLFLTEIVGVNYLVSATLSFIASVIVNYILSVYWVFDSKGHKKSVLKIVMFFVLATCGLLINNAIMWFSVEILAISYIIGKLVATFVVMVFNFVTRKILIEGKLRAQQQSASGAGKDVVKEQP</sequence>
<dbReference type="GO" id="GO:0005886">
    <property type="term" value="C:plasma membrane"/>
    <property type="evidence" value="ECO:0007669"/>
    <property type="project" value="TreeGrafter"/>
</dbReference>
<evidence type="ECO:0000256" key="6">
    <source>
        <dbReference type="SAM" id="Phobius"/>
    </source>
</evidence>
<keyword evidence="5 6" id="KW-0472">Membrane</keyword>
<dbReference type="Proteomes" id="UP000886829">
    <property type="component" value="Unassembled WGS sequence"/>
</dbReference>